<dbReference type="PIRSF" id="PIRSF006076">
    <property type="entry name" value="OM_assembly_OMP85"/>
    <property type="match status" value="1"/>
</dbReference>
<dbReference type="Pfam" id="PF01103">
    <property type="entry name" value="Omp85"/>
    <property type="match status" value="1"/>
</dbReference>
<keyword evidence="5" id="KW-0677">Repeat</keyword>
<sequence length="847" mass="95220">MKKFFFAAVAVLLPWLASAQFKVARPDDVNSAASDVNYDQPKEYEIADITVTGLQFIQPEGIISVSGLKVGDRIQVPGEDISNAIRKIWNLSIVGDVDINYTKIEGEKIYLNIAMKERARLSKFTFKGIRKGETETLSDKIKLIKGKIVTDALVKNTQLAVKKHFMDKGFFNAKVNIRQVKDSSALGNSVALVIEVDKNRKVKINSIQIEGNQVFADKKLKRKLKGTKEKKITHVFTPSKFIRSKYEEDKQKLIKFYNSEGYRDAVIVSDTVKTHDDRTIDVVINLEEGQKYYFRNITWSGNYKYTDEQLGRVLGLNKGDVYNVEELEKRLTFNPTGSDITSLYMDDGYLFFQVRPVEVGVTGDSVDIEMRLTEGEQATISRVTVSGNTQTSDHVALREMYTIPGRKFSRTDVINTQRELSALGFFDPEKTNPEINPNPADGTVDINWAVEEKPSDQIELSGGWGGFYGFVGTLGLTFNNFSTRKLFDWSAWRPIPKGDGQKLSLRVQASGPSFQSYSASFTEPWFGGKRRNAFSLSLSHSVQSDFFNNRRFGTNRNFQITAVTVGLARRLQVPDNWFTLSTSASYLIYRINEYEGLIPGIVTGTSHNFTLNATLSRNTIDNPTFPRRGSSLSLSGSATPPWSKFNFVKENVEQYSPTKLLEYHKWMFDANWFVNLTGKLVLSTRAHMGFIGNYNGSGNYTPFERFYLGGNGLNGVGGFFLGRDIIGMRGYDTNALNPRGLDPAANRQDDIGGVAYNKFVTEIRYPVSLNPAATIFVLGFVEGGNVWTNYSEFNPFRIRRTAGVGARIFMPAFGLIGIDWGYGFDPIPGRENQGRQMFQFSIGQQLR</sequence>
<dbReference type="GO" id="GO:0009279">
    <property type="term" value="C:cell outer membrane"/>
    <property type="evidence" value="ECO:0007669"/>
    <property type="project" value="UniProtKB-UniRule"/>
</dbReference>
<gene>
    <name evidence="11" type="ORF">AVDCRST_MAG56-7080</name>
</gene>
<organism evidence="11">
    <name type="scientific">uncultured Cytophagales bacterium</name>
    <dbReference type="NCBI Taxonomy" id="158755"/>
    <lineage>
        <taxon>Bacteria</taxon>
        <taxon>Pseudomonadati</taxon>
        <taxon>Bacteroidota</taxon>
        <taxon>Sphingobacteriia</taxon>
        <taxon>Sphingobacteriales</taxon>
        <taxon>environmental samples</taxon>
    </lineage>
</organism>
<dbReference type="InterPro" id="IPR023707">
    <property type="entry name" value="OM_assembly_BamA"/>
</dbReference>
<evidence type="ECO:0000256" key="3">
    <source>
        <dbReference type="ARBA" id="ARBA00022692"/>
    </source>
</evidence>
<keyword evidence="4 9" id="KW-0732">Signal</keyword>
<evidence type="ECO:0000256" key="7">
    <source>
        <dbReference type="ARBA" id="ARBA00023237"/>
    </source>
</evidence>
<evidence type="ECO:0000256" key="8">
    <source>
        <dbReference type="NCBIfam" id="TIGR03303"/>
    </source>
</evidence>
<evidence type="ECO:0000256" key="4">
    <source>
        <dbReference type="ARBA" id="ARBA00022729"/>
    </source>
</evidence>
<dbReference type="InterPro" id="IPR039910">
    <property type="entry name" value="D15-like"/>
</dbReference>
<evidence type="ECO:0000256" key="2">
    <source>
        <dbReference type="ARBA" id="ARBA00022452"/>
    </source>
</evidence>
<evidence type="ECO:0000256" key="9">
    <source>
        <dbReference type="SAM" id="SignalP"/>
    </source>
</evidence>
<dbReference type="NCBIfam" id="TIGR03303">
    <property type="entry name" value="OM_YaeT"/>
    <property type="match status" value="1"/>
</dbReference>
<comment type="subcellular location">
    <subcellularLocation>
        <location evidence="1">Membrane</location>
    </subcellularLocation>
</comment>
<proteinExistence type="predicted"/>
<dbReference type="InterPro" id="IPR010827">
    <property type="entry name" value="BamA/TamA_POTRA"/>
</dbReference>
<dbReference type="PROSITE" id="PS51779">
    <property type="entry name" value="POTRA"/>
    <property type="match status" value="2"/>
</dbReference>
<feature type="signal peptide" evidence="9">
    <location>
        <begin position="1"/>
        <end position="19"/>
    </location>
</feature>
<keyword evidence="6" id="KW-0472">Membrane</keyword>
<keyword evidence="2" id="KW-1134">Transmembrane beta strand</keyword>
<dbReference type="EMBL" id="CADCTQ010000589">
    <property type="protein sequence ID" value="CAA9325016.1"/>
    <property type="molecule type" value="Genomic_DNA"/>
</dbReference>
<keyword evidence="3" id="KW-0812">Transmembrane</keyword>
<evidence type="ECO:0000256" key="1">
    <source>
        <dbReference type="ARBA" id="ARBA00004370"/>
    </source>
</evidence>
<reference evidence="11" key="1">
    <citation type="submission" date="2020-02" db="EMBL/GenBank/DDBJ databases">
        <authorList>
            <person name="Meier V. D."/>
        </authorList>
    </citation>
    <scope>NUCLEOTIDE SEQUENCE</scope>
    <source>
        <strain evidence="11">AVDCRST_MAG56</strain>
    </source>
</reference>
<dbReference type="AlphaFoldDB" id="A0A6J4L7K1"/>
<evidence type="ECO:0000259" key="10">
    <source>
        <dbReference type="PROSITE" id="PS51779"/>
    </source>
</evidence>
<evidence type="ECO:0000313" key="11">
    <source>
        <dbReference type="EMBL" id="CAA9325016.1"/>
    </source>
</evidence>
<name>A0A6J4L7K1_9SPHI</name>
<feature type="chain" id="PRO_5027117598" description="Outer membrane protein assembly factor BamA" evidence="9">
    <location>
        <begin position="20"/>
        <end position="847"/>
    </location>
</feature>
<dbReference type="GO" id="GO:0071709">
    <property type="term" value="P:membrane assembly"/>
    <property type="evidence" value="ECO:0007669"/>
    <property type="project" value="InterPro"/>
</dbReference>
<evidence type="ECO:0000256" key="5">
    <source>
        <dbReference type="ARBA" id="ARBA00022737"/>
    </source>
</evidence>
<dbReference type="InterPro" id="IPR000184">
    <property type="entry name" value="Bac_surfAg_D15"/>
</dbReference>
<dbReference type="Gene3D" id="3.10.20.310">
    <property type="entry name" value="membrane protein fhac"/>
    <property type="match status" value="5"/>
</dbReference>
<dbReference type="PANTHER" id="PTHR12815:SF47">
    <property type="entry name" value="TRANSLOCATION AND ASSEMBLY MODULE SUBUNIT TAMA"/>
    <property type="match status" value="1"/>
</dbReference>
<feature type="domain" description="POTRA" evidence="10">
    <location>
        <begin position="44"/>
        <end position="118"/>
    </location>
</feature>
<keyword evidence="7" id="KW-0998">Cell outer membrane</keyword>
<dbReference type="InterPro" id="IPR034746">
    <property type="entry name" value="POTRA"/>
</dbReference>
<feature type="domain" description="POTRA" evidence="10">
    <location>
        <begin position="202"/>
        <end position="289"/>
    </location>
</feature>
<dbReference type="PANTHER" id="PTHR12815">
    <property type="entry name" value="SORTING AND ASSEMBLY MACHINERY SAMM50 PROTEIN FAMILY MEMBER"/>
    <property type="match status" value="1"/>
</dbReference>
<accession>A0A6J4L7K1</accession>
<dbReference type="Gene3D" id="2.40.160.50">
    <property type="entry name" value="membrane protein fhac: a member of the omp85/tpsb transporter family"/>
    <property type="match status" value="1"/>
</dbReference>
<protein>
    <recommendedName>
        <fullName evidence="8">Outer membrane protein assembly factor BamA</fullName>
    </recommendedName>
</protein>
<evidence type="ECO:0000256" key="6">
    <source>
        <dbReference type="ARBA" id="ARBA00023136"/>
    </source>
</evidence>
<dbReference type="Pfam" id="PF07244">
    <property type="entry name" value="POTRA"/>
    <property type="match status" value="4"/>
</dbReference>